<sequence>MTDVKIITPNSGAHWTDPDLRGDVSNTSEFTVDLQAYDQGHALGLDAFHFEIWNDRLEEFDWLQHASMPSLLIVSEAFAQTVSELSPDPPTLYPVRFERRGVPVQTRPYVVLQLGPPKDYFDADRSDFTTRTNYRGQEVISAVQTYRLNLPASAPPVFRLSVSPHHPTFATAAFLAEARQRRLTNVAWMDAAGFSAANQLRPL</sequence>
<dbReference type="EMBL" id="BMQG01000006">
    <property type="protein sequence ID" value="GGM44335.1"/>
    <property type="molecule type" value="Genomic_DNA"/>
</dbReference>
<dbReference type="AlphaFoldDB" id="A0A8H9L7C5"/>
<gene>
    <name evidence="1" type="ORF">GCM10008956_20710</name>
</gene>
<accession>A0A8H9L7C5</accession>
<organism evidence="1 2">
    <name type="scientific">Deinococcus arenae</name>
    <dbReference type="NCBI Taxonomy" id="1452751"/>
    <lineage>
        <taxon>Bacteria</taxon>
        <taxon>Thermotogati</taxon>
        <taxon>Deinococcota</taxon>
        <taxon>Deinococci</taxon>
        <taxon>Deinococcales</taxon>
        <taxon>Deinococcaceae</taxon>
        <taxon>Deinococcus</taxon>
    </lineage>
</organism>
<name>A0A8H9L7C5_9DEIO</name>
<proteinExistence type="predicted"/>
<evidence type="ECO:0000313" key="2">
    <source>
        <dbReference type="Proteomes" id="UP000600547"/>
    </source>
</evidence>
<keyword evidence="2" id="KW-1185">Reference proteome</keyword>
<reference evidence="2" key="1">
    <citation type="journal article" date="2019" name="Int. J. Syst. Evol. Microbiol.">
        <title>The Global Catalogue of Microorganisms (GCM) 10K type strain sequencing project: providing services to taxonomists for standard genome sequencing and annotation.</title>
        <authorList>
            <consortium name="The Broad Institute Genomics Platform"/>
            <consortium name="The Broad Institute Genome Sequencing Center for Infectious Disease"/>
            <person name="Wu L."/>
            <person name="Ma J."/>
        </authorList>
    </citation>
    <scope>NUCLEOTIDE SEQUENCE [LARGE SCALE GENOMIC DNA]</scope>
    <source>
        <strain evidence="2">JCM 31047</strain>
    </source>
</reference>
<dbReference type="RefSeq" id="WP_110829114.1">
    <property type="nucleotide sequence ID" value="NZ_BMQG01000006.1"/>
</dbReference>
<dbReference type="Proteomes" id="UP000600547">
    <property type="component" value="Unassembled WGS sequence"/>
</dbReference>
<evidence type="ECO:0000313" key="1">
    <source>
        <dbReference type="EMBL" id="GGM44335.1"/>
    </source>
</evidence>
<comment type="caution">
    <text evidence="1">The sequence shown here is derived from an EMBL/GenBank/DDBJ whole genome shotgun (WGS) entry which is preliminary data.</text>
</comment>
<protein>
    <submittedName>
        <fullName evidence="1">Uncharacterized protein</fullName>
    </submittedName>
</protein>